<dbReference type="AlphaFoldDB" id="A0ABD0YJP6"/>
<evidence type="ECO:0000259" key="2">
    <source>
        <dbReference type="PROSITE" id="PS50206"/>
    </source>
</evidence>
<dbReference type="InterPro" id="IPR001763">
    <property type="entry name" value="Rhodanese-like_dom"/>
</dbReference>
<gene>
    <name evidence="3" type="ORF">AAG570_002398</name>
</gene>
<dbReference type="Gene3D" id="3.40.250.10">
    <property type="entry name" value="Rhodanese-like domain"/>
    <property type="match status" value="1"/>
</dbReference>
<evidence type="ECO:0000313" key="3">
    <source>
        <dbReference type="EMBL" id="KAL1123312.1"/>
    </source>
</evidence>
<keyword evidence="1" id="KW-0472">Membrane</keyword>
<dbReference type="Proteomes" id="UP001558652">
    <property type="component" value="Unassembled WGS sequence"/>
</dbReference>
<feature type="transmembrane region" description="Helical" evidence="1">
    <location>
        <begin position="102"/>
        <end position="119"/>
    </location>
</feature>
<dbReference type="InterPro" id="IPR036873">
    <property type="entry name" value="Rhodanese-like_dom_sf"/>
</dbReference>
<name>A0ABD0YJP6_9HEMI</name>
<sequence length="120" mass="13290">MASGEGQDIHIEELKKLQGDPSVLIIDVREKSEIAETGVLPGGINIPLGELSDALEKSPTEFTELYHHAKPEKDTKIVFSCRSGRRSLAGLNIAKKLGFTKYYYLLSTFSIIIGMLTHSW</sequence>
<dbReference type="EMBL" id="JBFDAA010000012">
    <property type="protein sequence ID" value="KAL1123312.1"/>
    <property type="molecule type" value="Genomic_DNA"/>
</dbReference>
<dbReference type="PANTHER" id="PTHR44086">
    <property type="entry name" value="THIOSULFATE SULFURTRANSFERASE RDL2, MITOCHONDRIAL-RELATED"/>
    <property type="match status" value="1"/>
</dbReference>
<dbReference type="PANTHER" id="PTHR44086:SF10">
    <property type="entry name" value="THIOSULFATE SULFURTRANSFERASE_RHODANESE-LIKE DOMAIN-CONTAINING PROTEIN 3"/>
    <property type="match status" value="1"/>
</dbReference>
<evidence type="ECO:0000256" key="1">
    <source>
        <dbReference type="SAM" id="Phobius"/>
    </source>
</evidence>
<proteinExistence type="predicted"/>
<keyword evidence="1" id="KW-0812">Transmembrane</keyword>
<reference evidence="3 4" key="1">
    <citation type="submission" date="2024-07" db="EMBL/GenBank/DDBJ databases">
        <title>Chromosome-level genome assembly of the water stick insect Ranatra chinensis (Heteroptera: Nepidae).</title>
        <authorList>
            <person name="Liu X."/>
        </authorList>
    </citation>
    <scope>NUCLEOTIDE SEQUENCE [LARGE SCALE GENOMIC DNA]</scope>
    <source>
        <strain evidence="3">Cailab_2021Rc</strain>
        <tissue evidence="3">Muscle</tissue>
    </source>
</reference>
<keyword evidence="4" id="KW-1185">Reference proteome</keyword>
<organism evidence="3 4">
    <name type="scientific">Ranatra chinensis</name>
    <dbReference type="NCBI Taxonomy" id="642074"/>
    <lineage>
        <taxon>Eukaryota</taxon>
        <taxon>Metazoa</taxon>
        <taxon>Ecdysozoa</taxon>
        <taxon>Arthropoda</taxon>
        <taxon>Hexapoda</taxon>
        <taxon>Insecta</taxon>
        <taxon>Pterygota</taxon>
        <taxon>Neoptera</taxon>
        <taxon>Paraneoptera</taxon>
        <taxon>Hemiptera</taxon>
        <taxon>Heteroptera</taxon>
        <taxon>Panheteroptera</taxon>
        <taxon>Nepomorpha</taxon>
        <taxon>Nepidae</taxon>
        <taxon>Ranatrinae</taxon>
        <taxon>Ranatra</taxon>
    </lineage>
</organism>
<dbReference type="Pfam" id="PF00581">
    <property type="entry name" value="Rhodanese"/>
    <property type="match status" value="1"/>
</dbReference>
<evidence type="ECO:0000313" key="4">
    <source>
        <dbReference type="Proteomes" id="UP001558652"/>
    </source>
</evidence>
<protein>
    <recommendedName>
        <fullName evidence="2">Rhodanese domain-containing protein</fullName>
    </recommendedName>
</protein>
<keyword evidence="1" id="KW-1133">Transmembrane helix</keyword>
<dbReference type="PROSITE" id="PS50206">
    <property type="entry name" value="RHODANESE_3"/>
    <property type="match status" value="1"/>
</dbReference>
<accession>A0ABD0YJP6</accession>
<dbReference type="SMART" id="SM00450">
    <property type="entry name" value="RHOD"/>
    <property type="match status" value="1"/>
</dbReference>
<comment type="caution">
    <text evidence="3">The sequence shown here is derived from an EMBL/GenBank/DDBJ whole genome shotgun (WGS) entry which is preliminary data.</text>
</comment>
<feature type="domain" description="Rhodanese" evidence="2">
    <location>
        <begin position="19"/>
        <end position="105"/>
    </location>
</feature>
<dbReference type="SUPFAM" id="SSF52821">
    <property type="entry name" value="Rhodanese/Cell cycle control phosphatase"/>
    <property type="match status" value="1"/>
</dbReference>